<evidence type="ECO:0000313" key="1">
    <source>
        <dbReference type="EMBL" id="SVC39721.1"/>
    </source>
</evidence>
<gene>
    <name evidence="1" type="ORF">METZ01_LOCUS292575</name>
</gene>
<dbReference type="AlphaFoldDB" id="A0A382LXU0"/>
<accession>A0A382LXU0</accession>
<protein>
    <submittedName>
        <fullName evidence="1">Uncharacterized protein</fullName>
    </submittedName>
</protein>
<name>A0A382LXU0_9ZZZZ</name>
<dbReference type="EMBL" id="UINC01089002">
    <property type="protein sequence ID" value="SVC39721.1"/>
    <property type="molecule type" value="Genomic_DNA"/>
</dbReference>
<sequence>MALIDLTRQAQASTTAKQVLRVSDTQNPATGLYDVIWDDFTQDDLGTGSLDAGSTGIIQARDMYLYDEATGGNLYTTGSYGDKLIAQLNPAGYMTGSLKIYGDL</sequence>
<organism evidence="1">
    <name type="scientific">marine metagenome</name>
    <dbReference type="NCBI Taxonomy" id="408172"/>
    <lineage>
        <taxon>unclassified sequences</taxon>
        <taxon>metagenomes</taxon>
        <taxon>ecological metagenomes</taxon>
    </lineage>
</organism>
<feature type="non-terminal residue" evidence="1">
    <location>
        <position position="104"/>
    </location>
</feature>
<proteinExistence type="predicted"/>
<reference evidence="1" key="1">
    <citation type="submission" date="2018-05" db="EMBL/GenBank/DDBJ databases">
        <authorList>
            <person name="Lanie J.A."/>
            <person name="Ng W.-L."/>
            <person name="Kazmierczak K.M."/>
            <person name="Andrzejewski T.M."/>
            <person name="Davidsen T.M."/>
            <person name="Wayne K.J."/>
            <person name="Tettelin H."/>
            <person name="Glass J.I."/>
            <person name="Rusch D."/>
            <person name="Podicherti R."/>
            <person name="Tsui H.-C.T."/>
            <person name="Winkler M.E."/>
        </authorList>
    </citation>
    <scope>NUCLEOTIDE SEQUENCE</scope>
</reference>